<dbReference type="Gene3D" id="2.60.40.2700">
    <property type="match status" value="2"/>
</dbReference>
<evidence type="ECO:0000256" key="1">
    <source>
        <dbReference type="SAM" id="SignalP"/>
    </source>
</evidence>
<feature type="signal peptide" evidence="1">
    <location>
        <begin position="1"/>
        <end position="38"/>
    </location>
</feature>
<dbReference type="RefSeq" id="WP_150088876.1">
    <property type="nucleotide sequence ID" value="NZ_VWSF01000009.1"/>
</dbReference>
<dbReference type="SUPFAM" id="SSF81296">
    <property type="entry name" value="E set domains"/>
    <property type="match status" value="1"/>
</dbReference>
<feature type="chain" id="PRO_5024351723" evidence="1">
    <location>
        <begin position="39"/>
        <end position="1673"/>
    </location>
</feature>
<evidence type="ECO:0000259" key="2">
    <source>
        <dbReference type="Pfam" id="PF19408"/>
    </source>
</evidence>
<gene>
    <name evidence="3" type="ORF">F0145_13135</name>
</gene>
<dbReference type="Proteomes" id="UP000323426">
    <property type="component" value="Unassembled WGS sequence"/>
</dbReference>
<proteinExistence type="predicted"/>
<feature type="domain" description="PKD-like" evidence="2">
    <location>
        <begin position="135"/>
        <end position="208"/>
    </location>
</feature>
<dbReference type="InterPro" id="IPR013783">
    <property type="entry name" value="Ig-like_fold"/>
</dbReference>
<organism evidence="3 4">
    <name type="scientific">Adhaeribacter rhizoryzae</name>
    <dbReference type="NCBI Taxonomy" id="2607907"/>
    <lineage>
        <taxon>Bacteria</taxon>
        <taxon>Pseudomonadati</taxon>
        <taxon>Bacteroidota</taxon>
        <taxon>Cytophagia</taxon>
        <taxon>Cytophagales</taxon>
        <taxon>Hymenobacteraceae</taxon>
        <taxon>Adhaeribacter</taxon>
    </lineage>
</organism>
<keyword evidence="1" id="KW-0732">Signal</keyword>
<sequence length="1673" mass="175828">MKKNFTQLIPASTWLQPQLAVKATLLFLLMLVFHAASAQAPSINTTNPSCVAVQQGFELTINGSDFDDNGATVVITGNAFSGEFAFTPKSRTSSQLKVDIPAGDTVLAAPGALTITVRQNGTDVSNPVQISVNPTTTTITGPASVCVSTTANTANFRVPALAGSTTYAWRIISGPATITSGGTTPEAIVRFNNTSGTVKIGVTIDPDCNGTPNITSTHDIILNAAPDVTLSTFGDNGNICTNAGVLTLTGGQPLGGEYTVDGIVATTFDPTNALGEHTIVYYYTTLEGCQGSATQKINVVKPPVVSLGQFADVCVNAAAFPLIGGTPGNGTYLVNDEPATEFNPALVGVGTHTITYVVVQGGCRSIATQSITVLEAPDVSLTEFADVCSDAGLITLTGGFPLGGTYSGPGVTNGQFNPAVAGVGTHNISYTFKQGDCIIIESQTITVLQAHTANLAPFTNVCVNAAAFPLSGGTPDNGIYSGPGVSDGQFNPAVAGVGTHTITYTFDQNGCKSSATRTITVVQPVSVTITTPIGTQGCPEQGGIKPAVPLTVANIAGAAYQWLLNGNEIPGATTINLNATQSGNYSVRVTNNGCSIISAAVAVTILDPATFISEGALVRKCLNQTIVLHAIAGNYTYQWYKDGQPLTGQTTAELSVNQPGEYTVVLTTQIGSCRTITSTPTTVLEEPAITNNNINAPTDPVCSGGTITIVGVPATGGTGGPYIYQWQISSAIGGPYSNVPANGNGQNYLYEPGAFSGTQYFRRIVISGGCNNISDPVPVIVVPAIAGNTINNTNTKNICEGGSITIGASPQTGLTGGGGPRTYAYQWQESTDNATFTNIQGATTQNYTYNSGSFVGTKYLRRVVSSGSCTSTTVAVAVNVNPAIVGNTISPNRNPICATTSVVITGSSPEGGTGSYSYQWQSSTDSVNFSDIPGATAKNYSFTSNNFVGTQYFRRIVTSRPVNTNSCSSTSDAVSVTVNPPIAGNNEIITDSRSLCTGTSLIIEATPATGGGGNIRYKWQSSPDNINFTDLTPNYSVNNQNYLYSPGDFVGEVYFRRVVNSGDGCIDISSVSVKITVQKTSTYTLILNANPFPVCGETVYTAKVYRDVTSVTYPTEPQYGEATVVGGTDVTDQFTFDWWKNDTELVPSNNSSQITIIAPQSRDYYTVRARPSTVAPVCFLYNNRPDLVPSNRGINELFSNRIYRGTPIGYAVSIATNVQPSNVVCAGVPVTFTATPSKANFVNPTYQWQVNGQNIQGATGSTFTSSTLNSGDIVTATFTSAENRCDPITSNAITMLVASPQVLSGGGSYCATDQVGGVAIQLEGSQLGVNYQLMLGTTKVFLPIPGDGGPISFGYHKYAPGTYSVQAITAAGTCAPFGSVTVSHTPALNHTVTIQEPEETIIGEPATFIATSSIASAGPTYRWYVINYNDPNPTFVLQPNAKTNVFTINAVPEGDIEVRVEVVAPIGLCTNDADGIAFALTGPIAPLPVELLYLKATKQNNDVVAVEWATAMEQNSEGFEVQVSQDAKNYRTLAFVASKAGGNTNQKQVYTFHDKENGKYGIRYYRLMQRDINGDAEYFGPKAVQIGEATESLSVYPNPFSSEVSLELNAEEAGIMHVLVTNAIGAKVLERTLTIQKGNNKQSLQFKADLPLGMYHITTRLNGKTRHIKLMKQ</sequence>
<evidence type="ECO:0000313" key="4">
    <source>
        <dbReference type="Proteomes" id="UP000323426"/>
    </source>
</evidence>
<dbReference type="CDD" id="cd00102">
    <property type="entry name" value="IPT"/>
    <property type="match status" value="1"/>
</dbReference>
<dbReference type="Pfam" id="PF19408">
    <property type="entry name" value="PKD_6"/>
    <property type="match status" value="1"/>
</dbReference>
<reference evidence="3 4" key="1">
    <citation type="submission" date="2019-09" db="EMBL/GenBank/DDBJ databases">
        <title>Genome sequence and assembly of Adhaeribacter sp.</title>
        <authorList>
            <person name="Chhetri G."/>
        </authorList>
    </citation>
    <scope>NUCLEOTIDE SEQUENCE [LARGE SCALE GENOMIC DNA]</scope>
    <source>
        <strain evidence="3 4">DK36</strain>
    </source>
</reference>
<dbReference type="EMBL" id="VWSF01000009">
    <property type="protein sequence ID" value="KAA5544994.1"/>
    <property type="molecule type" value="Genomic_DNA"/>
</dbReference>
<keyword evidence="4" id="KW-1185">Reference proteome</keyword>
<dbReference type="InterPro" id="IPR045829">
    <property type="entry name" value="PKD_6"/>
</dbReference>
<comment type="caution">
    <text evidence="3">The sequence shown here is derived from an EMBL/GenBank/DDBJ whole genome shotgun (WGS) entry which is preliminary data.</text>
</comment>
<accession>A0A5M6DBS1</accession>
<dbReference type="InterPro" id="IPR014756">
    <property type="entry name" value="Ig_E-set"/>
</dbReference>
<dbReference type="InterPro" id="IPR026444">
    <property type="entry name" value="Secre_tail"/>
</dbReference>
<name>A0A5M6DBS1_9BACT</name>
<dbReference type="NCBIfam" id="TIGR04183">
    <property type="entry name" value="Por_Secre_tail"/>
    <property type="match status" value="1"/>
</dbReference>
<evidence type="ECO:0000313" key="3">
    <source>
        <dbReference type="EMBL" id="KAA5544994.1"/>
    </source>
</evidence>
<protein>
    <submittedName>
        <fullName evidence="3">T9SS type A sorting domain-containing protein</fullName>
    </submittedName>
</protein>
<dbReference type="Gene3D" id="2.60.40.10">
    <property type="entry name" value="Immunoglobulins"/>
    <property type="match status" value="3"/>
</dbReference>